<gene>
    <name evidence="2" type="ORF">QQS21_012190</name>
</gene>
<dbReference type="PANTHER" id="PTHR33112:SF12">
    <property type="entry name" value="HETEROKARYON INCOMPATIBILITY DOMAIN-CONTAINING PROTEIN"/>
    <property type="match status" value="1"/>
</dbReference>
<dbReference type="AlphaFoldDB" id="A0AAJ0CEE4"/>
<dbReference type="PANTHER" id="PTHR33112">
    <property type="entry name" value="DOMAIN PROTEIN, PUTATIVE-RELATED"/>
    <property type="match status" value="1"/>
</dbReference>
<accession>A0AAJ0CEE4</accession>
<proteinExistence type="predicted"/>
<protein>
    <recommendedName>
        <fullName evidence="1">Heterokaryon incompatibility domain-containing protein</fullName>
    </recommendedName>
</protein>
<dbReference type="Proteomes" id="UP001251528">
    <property type="component" value="Unassembled WGS sequence"/>
</dbReference>
<sequence length="672" mass="75914">MPSTSTVSAPQGGGSSLCHRCRELKVIDLLLHADILDELTPERYAMGMKFNSTLFRSLGLFGSIVFADSCPVCRLILSIVPAGKDAISPDTECFLRPMRLYNRLGFGWTLDDVDDEVKKQYCTGILFSTTSHLVHSHAQHMGEPREAAVDQVGYSFALSSNNMEAKQQGLPARIRGLLVDPAILKAWLDRCESKHQECRGPWSDELLCTSMVDVVSRTVVKCPSHCRYVALSYVWGGVMPEERALEKGTLPPTIEDAIMVTKSLGIQYLWVDAVCIDQRPSAAKSQQLAMMDLIYSGAYATIVAVDGDDSNAGLRGVCRHNLREPQCREWVDGYELATVYPPSMKEISERDSKHSTRAWTLQEMVFSRRRILFGKTQVHYLCCTMNCAESVDDTIDPVGMTERSENNSEIFNFESALRAQNLAQPLSALQISNSDLRVRATDKYYTFLVGQYTSRSMTNDDDSLNACLGLLNYLQRSLLPGGFFWGLPLREYPQSLRWFHMRWVKPRRRKDFPSWSFVGWEGEAGYTDALVLKGSNQTRFDDEVDIGVELVGVHDKVLTLKGYHVTLEIRNEPFSNAYVPGSDMLVGILQEGGSLHNNTLPTGIFEFIIVERWRYRHSQGENVRHTLFLILQDLAGGIPTRRSMVRLYVDLDFIRSDLYAKLVEWRDDMQLA</sequence>
<evidence type="ECO:0000313" key="2">
    <source>
        <dbReference type="EMBL" id="KAK2590137.1"/>
    </source>
</evidence>
<name>A0AAJ0CEE4_9HYPO</name>
<evidence type="ECO:0000313" key="3">
    <source>
        <dbReference type="Proteomes" id="UP001251528"/>
    </source>
</evidence>
<feature type="domain" description="Heterokaryon incompatibility" evidence="1">
    <location>
        <begin position="228"/>
        <end position="363"/>
    </location>
</feature>
<dbReference type="EMBL" id="JASWJB010000481">
    <property type="protein sequence ID" value="KAK2590137.1"/>
    <property type="molecule type" value="Genomic_DNA"/>
</dbReference>
<reference evidence="2" key="1">
    <citation type="submission" date="2023-06" db="EMBL/GenBank/DDBJ databases">
        <title>Conoideocrella luteorostrata (Hypocreales: Clavicipitaceae), a potential biocontrol fungus for elongate hemlock scale in United States Christmas tree production areas.</title>
        <authorList>
            <person name="Barrett H."/>
            <person name="Lovett B."/>
            <person name="Macias A.M."/>
            <person name="Stajich J.E."/>
            <person name="Kasson M.T."/>
        </authorList>
    </citation>
    <scope>NUCLEOTIDE SEQUENCE</scope>
    <source>
        <strain evidence="2">ARSEF 14590</strain>
    </source>
</reference>
<evidence type="ECO:0000259" key="1">
    <source>
        <dbReference type="Pfam" id="PF06985"/>
    </source>
</evidence>
<comment type="caution">
    <text evidence="2">The sequence shown here is derived from an EMBL/GenBank/DDBJ whole genome shotgun (WGS) entry which is preliminary data.</text>
</comment>
<dbReference type="Pfam" id="PF06985">
    <property type="entry name" value="HET"/>
    <property type="match status" value="1"/>
</dbReference>
<dbReference type="InterPro" id="IPR010730">
    <property type="entry name" value="HET"/>
</dbReference>
<keyword evidence="3" id="KW-1185">Reference proteome</keyword>
<organism evidence="2 3">
    <name type="scientific">Conoideocrella luteorostrata</name>
    <dbReference type="NCBI Taxonomy" id="1105319"/>
    <lineage>
        <taxon>Eukaryota</taxon>
        <taxon>Fungi</taxon>
        <taxon>Dikarya</taxon>
        <taxon>Ascomycota</taxon>
        <taxon>Pezizomycotina</taxon>
        <taxon>Sordariomycetes</taxon>
        <taxon>Hypocreomycetidae</taxon>
        <taxon>Hypocreales</taxon>
        <taxon>Clavicipitaceae</taxon>
        <taxon>Conoideocrella</taxon>
    </lineage>
</organism>